<evidence type="ECO:0000313" key="2">
    <source>
        <dbReference type="EMBL" id="MBB5888838.1"/>
    </source>
</evidence>
<dbReference type="InterPro" id="IPR001173">
    <property type="entry name" value="Glyco_trans_2-like"/>
</dbReference>
<dbReference type="EMBL" id="JACHIR010000001">
    <property type="protein sequence ID" value="MBB5888838.1"/>
    <property type="molecule type" value="Genomic_DNA"/>
</dbReference>
<name>A0A7W9KA35_9PSEU</name>
<dbReference type="InterPro" id="IPR029044">
    <property type="entry name" value="Nucleotide-diphossugar_trans"/>
</dbReference>
<dbReference type="Pfam" id="PF00535">
    <property type="entry name" value="Glycos_transf_2"/>
    <property type="match status" value="1"/>
</dbReference>
<evidence type="ECO:0000313" key="3">
    <source>
        <dbReference type="Proteomes" id="UP000585638"/>
    </source>
</evidence>
<proteinExistence type="predicted"/>
<keyword evidence="3" id="KW-1185">Reference proteome</keyword>
<dbReference type="CDD" id="cd00761">
    <property type="entry name" value="Glyco_tranf_GTA_type"/>
    <property type="match status" value="1"/>
</dbReference>
<dbReference type="GO" id="GO:0016740">
    <property type="term" value="F:transferase activity"/>
    <property type="evidence" value="ECO:0007669"/>
    <property type="project" value="UniProtKB-KW"/>
</dbReference>
<dbReference type="InterPro" id="IPR050834">
    <property type="entry name" value="Glycosyltransf_2"/>
</dbReference>
<reference evidence="2 3" key="1">
    <citation type="submission" date="2020-08" db="EMBL/GenBank/DDBJ databases">
        <title>Sequencing the genomes of 1000 actinobacteria strains.</title>
        <authorList>
            <person name="Klenk H.-P."/>
        </authorList>
    </citation>
    <scope>NUCLEOTIDE SEQUENCE [LARGE SCALE GENOMIC DNA]</scope>
    <source>
        <strain evidence="2 3">DSM 43851</strain>
    </source>
</reference>
<sequence length="275" mass="30368">MTAATPAVSVCVPAYQAERFLGATMRSVLAQNFDNFELVVVDNASTDRTEVVAHSFDDCRIRVIRNSRVLPLAENWNLAVHSSRAPLVKLLCADDLLRPDCLRLQQQALIGRADLALTACRRDFVDDTGRRLVAGRGLRGLIGTHDRTAVARRIVRDGGNPVGEPGSVLFRREHFDAVGGFDGRLRFPMDLDLWLRLLDHGDFHGMADSLAAFRIRPGSLSGRAGRAEYAEQRSYTRRIGGVRAVDRAVSSVNAPASRLRRQGLFLLAGHYARQP</sequence>
<evidence type="ECO:0000259" key="1">
    <source>
        <dbReference type="Pfam" id="PF00535"/>
    </source>
</evidence>
<gene>
    <name evidence="2" type="ORF">BJ998_000034</name>
</gene>
<dbReference type="RefSeq" id="WP_184857332.1">
    <property type="nucleotide sequence ID" value="NZ_JACHIR010000001.1"/>
</dbReference>
<feature type="domain" description="Glycosyltransferase 2-like" evidence="1">
    <location>
        <begin position="9"/>
        <end position="177"/>
    </location>
</feature>
<dbReference type="AlphaFoldDB" id="A0A7W9KA35"/>
<accession>A0A7W9KA35</accession>
<dbReference type="PANTHER" id="PTHR43685:SF2">
    <property type="entry name" value="GLYCOSYLTRANSFERASE 2-LIKE DOMAIN-CONTAINING PROTEIN"/>
    <property type="match status" value="1"/>
</dbReference>
<comment type="caution">
    <text evidence="2">The sequence shown here is derived from an EMBL/GenBank/DDBJ whole genome shotgun (WGS) entry which is preliminary data.</text>
</comment>
<dbReference type="PANTHER" id="PTHR43685">
    <property type="entry name" value="GLYCOSYLTRANSFERASE"/>
    <property type="match status" value="1"/>
</dbReference>
<dbReference type="SUPFAM" id="SSF53448">
    <property type="entry name" value="Nucleotide-diphospho-sugar transferases"/>
    <property type="match status" value="1"/>
</dbReference>
<dbReference type="Gene3D" id="3.90.550.10">
    <property type="entry name" value="Spore Coat Polysaccharide Biosynthesis Protein SpsA, Chain A"/>
    <property type="match status" value="1"/>
</dbReference>
<dbReference type="Proteomes" id="UP000585638">
    <property type="component" value="Unassembled WGS sequence"/>
</dbReference>
<keyword evidence="2" id="KW-0808">Transferase</keyword>
<protein>
    <submittedName>
        <fullName evidence="2">Glycosyltransferase involved in cell wall biosynthesis</fullName>
    </submittedName>
</protein>
<organism evidence="2 3">
    <name type="scientific">Kutzneria kofuensis</name>
    <dbReference type="NCBI Taxonomy" id="103725"/>
    <lineage>
        <taxon>Bacteria</taxon>
        <taxon>Bacillati</taxon>
        <taxon>Actinomycetota</taxon>
        <taxon>Actinomycetes</taxon>
        <taxon>Pseudonocardiales</taxon>
        <taxon>Pseudonocardiaceae</taxon>
        <taxon>Kutzneria</taxon>
    </lineage>
</organism>